<reference evidence="1" key="1">
    <citation type="journal article" date="2021" name="Proc. Natl. Acad. Sci. U.S.A.">
        <title>A Catalog of Tens of Thousands of Viruses from Human Metagenomes Reveals Hidden Associations with Chronic Diseases.</title>
        <authorList>
            <person name="Tisza M.J."/>
            <person name="Buck C.B."/>
        </authorList>
    </citation>
    <scope>NUCLEOTIDE SEQUENCE</scope>
    <source>
        <strain evidence="1">Ctg0K17</strain>
    </source>
</reference>
<organism evidence="1">
    <name type="scientific">Siphoviridae sp. ctg0K17</name>
    <dbReference type="NCBI Taxonomy" id="2825600"/>
    <lineage>
        <taxon>Viruses</taxon>
        <taxon>Duplodnaviria</taxon>
        <taxon>Heunggongvirae</taxon>
        <taxon>Uroviricota</taxon>
        <taxon>Caudoviricetes</taxon>
    </lineage>
</organism>
<dbReference type="EMBL" id="BK015522">
    <property type="protein sequence ID" value="DAE10888.1"/>
    <property type="molecule type" value="Genomic_DNA"/>
</dbReference>
<evidence type="ECO:0000313" key="1">
    <source>
        <dbReference type="EMBL" id="DAE10888.1"/>
    </source>
</evidence>
<protein>
    <submittedName>
        <fullName evidence="1">Major capsid protein</fullName>
    </submittedName>
</protein>
<proteinExistence type="predicted"/>
<name>A0A8S5PVW3_9CAUD</name>
<accession>A0A8S5PVW3</accession>
<sequence length="241" mass="26347">MANTITYAKVFQKELDKQVLEGSTSGWMEENASQVIYNGGNEIKMPKMSLQGLGSYDRDAGYSGGAVTYSYETFALTQDRGRRFRIDAIDVDESGFGLAAANVAAEFQRTQVIPEIDAYRYSKLAAAAEIKDTYTPDKATVMSSLLAQLGEVRDITGDEGDVVIVMSRPVYDKLMLSGEISYAVESTQFKQGELEFTVKSINGVPVIPVPSARMKSEYDFKTDSAGGFAAKSSAKDINWII</sequence>